<evidence type="ECO:0000256" key="4">
    <source>
        <dbReference type="SAM" id="Phobius"/>
    </source>
</evidence>
<sequence>MKLADHFVFSPGGDNRNNYANVEEIVNHAVEKGVDAVWAGWGHASENPELPKQLAARNIVFIGPPCSAMFSLGDKIASTIIAQVSLCVKIWYFVLFFLENIFF</sequence>
<dbReference type="PANTHER" id="PTHR45728:SF3">
    <property type="entry name" value="ACETYL-COA CARBOXYLASE"/>
    <property type="match status" value="1"/>
</dbReference>
<dbReference type="Proteomes" id="UP000268014">
    <property type="component" value="Unassembled WGS sequence"/>
</dbReference>
<dbReference type="InterPro" id="IPR049076">
    <property type="entry name" value="ACCA"/>
</dbReference>
<keyword evidence="7" id="KW-1185">Reference proteome</keyword>
<accession>A0A3P7WK09</accession>
<dbReference type="GO" id="GO:0006633">
    <property type="term" value="P:fatty acid biosynthetic process"/>
    <property type="evidence" value="ECO:0007669"/>
    <property type="project" value="TreeGrafter"/>
</dbReference>
<dbReference type="GO" id="GO:0003989">
    <property type="term" value="F:acetyl-CoA carboxylase activity"/>
    <property type="evidence" value="ECO:0007669"/>
    <property type="project" value="InterPro"/>
</dbReference>
<keyword evidence="4" id="KW-0812">Transmembrane</keyword>
<dbReference type="EMBL" id="UZAF01018080">
    <property type="protein sequence ID" value="VDO47834.1"/>
    <property type="molecule type" value="Genomic_DNA"/>
</dbReference>
<dbReference type="InterPro" id="IPR016185">
    <property type="entry name" value="PreATP-grasp_dom_sf"/>
</dbReference>
<organism evidence="6 7">
    <name type="scientific">Haemonchus placei</name>
    <name type="common">Barber's pole worm</name>
    <dbReference type="NCBI Taxonomy" id="6290"/>
    <lineage>
        <taxon>Eukaryota</taxon>
        <taxon>Metazoa</taxon>
        <taxon>Ecdysozoa</taxon>
        <taxon>Nematoda</taxon>
        <taxon>Chromadorea</taxon>
        <taxon>Rhabditida</taxon>
        <taxon>Rhabditina</taxon>
        <taxon>Rhabditomorpha</taxon>
        <taxon>Strongyloidea</taxon>
        <taxon>Trichostrongylidae</taxon>
        <taxon>Haemonchus</taxon>
    </lineage>
</organism>
<dbReference type="STRING" id="6290.A0A3P7WK09"/>
<evidence type="ECO:0000256" key="1">
    <source>
        <dbReference type="ARBA" id="ARBA00022598"/>
    </source>
</evidence>
<evidence type="ECO:0000259" key="5">
    <source>
        <dbReference type="PROSITE" id="PS50979"/>
    </source>
</evidence>
<protein>
    <recommendedName>
        <fullName evidence="5">Biotin carboxylation domain-containing protein</fullName>
    </recommendedName>
</protein>
<dbReference type="OrthoDB" id="14612at2759"/>
<dbReference type="SUPFAM" id="SSF52440">
    <property type="entry name" value="PreATP-grasp domain"/>
    <property type="match status" value="1"/>
</dbReference>
<dbReference type="PROSITE" id="PS50979">
    <property type="entry name" value="BC"/>
    <property type="match status" value="1"/>
</dbReference>
<feature type="domain" description="Biotin carboxylation" evidence="5">
    <location>
        <begin position="1"/>
        <end position="103"/>
    </location>
</feature>
<evidence type="ECO:0000313" key="6">
    <source>
        <dbReference type="EMBL" id="VDO47834.1"/>
    </source>
</evidence>
<dbReference type="AlphaFoldDB" id="A0A3P7WK09"/>
<evidence type="ECO:0000256" key="3">
    <source>
        <dbReference type="ARBA" id="ARBA00022840"/>
    </source>
</evidence>
<proteinExistence type="predicted"/>
<dbReference type="GO" id="GO:0005524">
    <property type="term" value="F:ATP binding"/>
    <property type="evidence" value="ECO:0007669"/>
    <property type="project" value="UniProtKB-KW"/>
</dbReference>
<gene>
    <name evidence="6" type="ORF">HPLM_LOCUS13100</name>
</gene>
<dbReference type="InterPro" id="IPR005481">
    <property type="entry name" value="BC-like_N"/>
</dbReference>
<dbReference type="InterPro" id="IPR011764">
    <property type="entry name" value="Biotin_carboxylation_dom"/>
</dbReference>
<evidence type="ECO:0000313" key="7">
    <source>
        <dbReference type="Proteomes" id="UP000268014"/>
    </source>
</evidence>
<keyword evidence="1" id="KW-0436">Ligase</keyword>
<dbReference type="Pfam" id="PF00289">
    <property type="entry name" value="Biotin_carb_N"/>
    <property type="match status" value="1"/>
</dbReference>
<keyword evidence="4" id="KW-0472">Membrane</keyword>
<reference evidence="6 7" key="1">
    <citation type="submission" date="2018-11" db="EMBL/GenBank/DDBJ databases">
        <authorList>
            <consortium name="Pathogen Informatics"/>
        </authorList>
    </citation>
    <scope>NUCLEOTIDE SEQUENCE [LARGE SCALE GENOMIC DNA]</scope>
    <source>
        <strain evidence="6 7">MHpl1</strain>
    </source>
</reference>
<dbReference type="Gene3D" id="3.40.50.20">
    <property type="match status" value="1"/>
</dbReference>
<feature type="transmembrane region" description="Helical" evidence="4">
    <location>
        <begin position="76"/>
        <end position="98"/>
    </location>
</feature>
<keyword evidence="3" id="KW-0067">ATP-binding</keyword>
<name>A0A3P7WK09_HAEPC</name>
<evidence type="ECO:0000256" key="2">
    <source>
        <dbReference type="ARBA" id="ARBA00022741"/>
    </source>
</evidence>
<keyword evidence="4" id="KW-1133">Transmembrane helix</keyword>
<keyword evidence="2" id="KW-0547">Nucleotide-binding</keyword>
<dbReference type="PANTHER" id="PTHR45728">
    <property type="entry name" value="ACETYL-COA CARBOXYLASE, ISOFORM A"/>
    <property type="match status" value="1"/>
</dbReference>
<dbReference type="GO" id="GO:0005739">
    <property type="term" value="C:mitochondrion"/>
    <property type="evidence" value="ECO:0007669"/>
    <property type="project" value="TreeGrafter"/>
</dbReference>